<dbReference type="Proteomes" id="UP000033187">
    <property type="component" value="Chromosome 1"/>
</dbReference>
<organism evidence="1 2">
    <name type="scientific">Candidatus Filomicrobium marinum</name>
    <dbReference type="NCBI Taxonomy" id="1608628"/>
    <lineage>
        <taxon>Bacteria</taxon>
        <taxon>Pseudomonadati</taxon>
        <taxon>Pseudomonadota</taxon>
        <taxon>Alphaproteobacteria</taxon>
        <taxon>Hyphomicrobiales</taxon>
        <taxon>Hyphomicrobiaceae</taxon>
        <taxon>Filomicrobium</taxon>
    </lineage>
</organism>
<keyword evidence="2" id="KW-1185">Reference proteome</keyword>
<dbReference type="KEGG" id="fil:BN1229_v1_2192"/>
<sequence>MAAEVTAVVAGATVEEVTEAAATWVAADMAATLAARMFRMEACGTEVAVTTGMAATVGAVPIGMAVP</sequence>
<dbReference type="AlphaFoldDB" id="A0A0D6JFG5"/>
<proteinExistence type="predicted"/>
<evidence type="ECO:0000313" key="1">
    <source>
        <dbReference type="EMBL" id="CPR19493.1"/>
    </source>
</evidence>
<dbReference type="EMBL" id="LN829119">
    <property type="protein sequence ID" value="CPR19493.1"/>
    <property type="molecule type" value="Genomic_DNA"/>
</dbReference>
<dbReference type="KEGG" id="fiy:BN1229_v1_2192"/>
<gene>
    <name evidence="1" type="ORF">YBN1229_v1_2192</name>
</gene>
<name>A0A0D6JFG5_9HYPH</name>
<evidence type="ECO:0000313" key="2">
    <source>
        <dbReference type="Proteomes" id="UP000033187"/>
    </source>
</evidence>
<reference evidence="2" key="1">
    <citation type="submission" date="2015-02" db="EMBL/GenBank/DDBJ databases">
        <authorList>
            <person name="Chooi Y.-H."/>
        </authorList>
    </citation>
    <scope>NUCLEOTIDE SEQUENCE [LARGE SCALE GENOMIC DNA]</scope>
    <source>
        <strain evidence="2">strain Y</strain>
    </source>
</reference>
<protein>
    <submittedName>
        <fullName evidence="1">Uncharacterized protein</fullName>
    </submittedName>
</protein>
<accession>A0A0D6JFG5</accession>